<name>A0A7W7S7I4_9ACTN</name>
<dbReference type="InterPro" id="IPR037883">
    <property type="entry name" value="Knr4/Smi1-like_sf"/>
</dbReference>
<dbReference type="Proteomes" id="UP000573327">
    <property type="component" value="Unassembled WGS sequence"/>
</dbReference>
<comment type="caution">
    <text evidence="1">The sequence shown here is derived from an EMBL/GenBank/DDBJ whole genome shotgun (WGS) entry which is preliminary data.</text>
</comment>
<organism evidence="1 2">
    <name type="scientific">Kitasatospora gansuensis</name>
    <dbReference type="NCBI Taxonomy" id="258050"/>
    <lineage>
        <taxon>Bacteria</taxon>
        <taxon>Bacillati</taxon>
        <taxon>Actinomycetota</taxon>
        <taxon>Actinomycetes</taxon>
        <taxon>Kitasatosporales</taxon>
        <taxon>Streptomycetaceae</taxon>
        <taxon>Kitasatospora</taxon>
    </lineage>
</organism>
<evidence type="ECO:0000313" key="1">
    <source>
        <dbReference type="EMBL" id="MBB4944723.1"/>
    </source>
</evidence>
<dbReference type="SUPFAM" id="SSF160631">
    <property type="entry name" value="SMI1/KNR4-like"/>
    <property type="match status" value="1"/>
</dbReference>
<evidence type="ECO:0000313" key="2">
    <source>
        <dbReference type="Proteomes" id="UP000573327"/>
    </source>
</evidence>
<dbReference type="EMBL" id="JACHJR010000001">
    <property type="protein sequence ID" value="MBB4944723.1"/>
    <property type="molecule type" value="Genomic_DNA"/>
</dbReference>
<proteinExistence type="predicted"/>
<reference evidence="1 2" key="1">
    <citation type="submission" date="2020-08" db="EMBL/GenBank/DDBJ databases">
        <title>Sequencing the genomes of 1000 actinobacteria strains.</title>
        <authorList>
            <person name="Klenk H.-P."/>
        </authorList>
    </citation>
    <scope>NUCLEOTIDE SEQUENCE [LARGE SCALE GENOMIC DNA]</scope>
    <source>
        <strain evidence="1 2">DSM 44786</strain>
    </source>
</reference>
<accession>A0A7W7S7I4</accession>
<dbReference type="AlphaFoldDB" id="A0A7W7S7I4"/>
<evidence type="ECO:0008006" key="3">
    <source>
        <dbReference type="Google" id="ProtNLM"/>
    </source>
</evidence>
<dbReference type="RefSeq" id="WP_313068099.1">
    <property type="nucleotide sequence ID" value="NZ_JACHJR010000001.1"/>
</dbReference>
<keyword evidence="2" id="KW-1185">Reference proteome</keyword>
<protein>
    <recommendedName>
        <fullName evidence="3">Knr4/Smi1-like domain-containing protein</fullName>
    </recommendedName>
</protein>
<dbReference type="Gene3D" id="3.40.1580.10">
    <property type="entry name" value="SMI1/KNR4-like"/>
    <property type="match status" value="1"/>
</dbReference>
<gene>
    <name evidence="1" type="ORF">F4556_000258</name>
</gene>
<dbReference type="Pfam" id="PF14568">
    <property type="entry name" value="SUKH_6"/>
    <property type="match status" value="1"/>
</dbReference>
<sequence>MPDHPEAVFTMLGPGGRRFADPGAWAVLEREIGCELPSGYKDFVDEYAPIKVDGHLHFSHPATGTWNLLEWIRETDQAFREVDWDGLPHPETGAQGVLIPALSTDFGFYAFLAFSDRTSGWSIVIHDRDEGGCWEHAMSFAEWLHRHLVGEEMIHPGGTYLYPGPVELEHPPMSPGERHLSWYGPGRGM</sequence>